<evidence type="ECO:0000313" key="10">
    <source>
        <dbReference type="EMBL" id="MBB4932412.1"/>
    </source>
</evidence>
<feature type="transmembrane region" description="Helical" evidence="8">
    <location>
        <begin position="144"/>
        <end position="160"/>
    </location>
</feature>
<feature type="transmembrane region" description="Helical" evidence="8">
    <location>
        <begin position="197"/>
        <end position="215"/>
    </location>
</feature>
<keyword evidence="5 8" id="KW-1133">Transmembrane helix</keyword>
<evidence type="ECO:0000259" key="9">
    <source>
        <dbReference type="Pfam" id="PF00892"/>
    </source>
</evidence>
<feature type="domain" description="EamA" evidence="9">
    <location>
        <begin position="167"/>
        <end position="297"/>
    </location>
</feature>
<feature type="transmembrane region" description="Helical" evidence="8">
    <location>
        <begin position="166"/>
        <end position="185"/>
    </location>
</feature>
<feature type="transmembrane region" description="Helical" evidence="8">
    <location>
        <begin position="64"/>
        <end position="81"/>
    </location>
</feature>
<keyword evidence="6 8" id="KW-0472">Membrane</keyword>
<dbReference type="GO" id="GO:0005886">
    <property type="term" value="C:plasma membrane"/>
    <property type="evidence" value="ECO:0007669"/>
    <property type="project" value="UniProtKB-SubCell"/>
</dbReference>
<organism evidence="10 11">
    <name type="scientific">Lipingzhangella halophila</name>
    <dbReference type="NCBI Taxonomy" id="1783352"/>
    <lineage>
        <taxon>Bacteria</taxon>
        <taxon>Bacillati</taxon>
        <taxon>Actinomycetota</taxon>
        <taxon>Actinomycetes</taxon>
        <taxon>Streptosporangiales</taxon>
        <taxon>Nocardiopsidaceae</taxon>
        <taxon>Lipingzhangella</taxon>
    </lineage>
</organism>
<proteinExistence type="inferred from homology"/>
<comment type="caution">
    <text evidence="10">The sequence shown here is derived from an EMBL/GenBank/DDBJ whole genome shotgun (WGS) entry which is preliminary data.</text>
</comment>
<evidence type="ECO:0000256" key="7">
    <source>
        <dbReference type="SAM" id="MobiDB-lite"/>
    </source>
</evidence>
<name>A0A7W7W2W6_9ACTN</name>
<dbReference type="InterPro" id="IPR037185">
    <property type="entry name" value="EmrE-like"/>
</dbReference>
<feature type="region of interest" description="Disordered" evidence="7">
    <location>
        <begin position="301"/>
        <end position="320"/>
    </location>
</feature>
<protein>
    <submittedName>
        <fullName evidence="10">Inner membrane transporter RhtA</fullName>
    </submittedName>
</protein>
<feature type="transmembrane region" description="Helical" evidence="8">
    <location>
        <begin position="117"/>
        <end position="137"/>
    </location>
</feature>
<keyword evidence="3" id="KW-1003">Cell membrane</keyword>
<evidence type="ECO:0000256" key="8">
    <source>
        <dbReference type="SAM" id="Phobius"/>
    </source>
</evidence>
<gene>
    <name evidence="10" type="ORF">F4561_003232</name>
</gene>
<dbReference type="PANTHER" id="PTHR42920:SF11">
    <property type="entry name" value="INNER MEMBRANE PROTEIN YTFF"/>
    <property type="match status" value="1"/>
</dbReference>
<dbReference type="PANTHER" id="PTHR42920">
    <property type="entry name" value="OS03G0707200 PROTEIN-RELATED"/>
    <property type="match status" value="1"/>
</dbReference>
<dbReference type="InterPro" id="IPR000620">
    <property type="entry name" value="EamA_dom"/>
</dbReference>
<dbReference type="EMBL" id="JACHJT010000001">
    <property type="protein sequence ID" value="MBB4932412.1"/>
    <property type="molecule type" value="Genomic_DNA"/>
</dbReference>
<keyword evidence="4 8" id="KW-0812">Transmembrane</keyword>
<dbReference type="SUPFAM" id="SSF103481">
    <property type="entry name" value="Multidrug resistance efflux transporter EmrE"/>
    <property type="match status" value="1"/>
</dbReference>
<feature type="transmembrane region" description="Helical" evidence="8">
    <location>
        <begin position="257"/>
        <end position="277"/>
    </location>
</feature>
<evidence type="ECO:0000256" key="3">
    <source>
        <dbReference type="ARBA" id="ARBA00022475"/>
    </source>
</evidence>
<dbReference type="AlphaFoldDB" id="A0A7W7W2W6"/>
<evidence type="ECO:0000256" key="2">
    <source>
        <dbReference type="ARBA" id="ARBA00007362"/>
    </source>
</evidence>
<dbReference type="Proteomes" id="UP000523007">
    <property type="component" value="Unassembled WGS sequence"/>
</dbReference>
<evidence type="ECO:0000313" key="11">
    <source>
        <dbReference type="Proteomes" id="UP000523007"/>
    </source>
</evidence>
<accession>A0A7W7W2W6</accession>
<comment type="similarity">
    <text evidence="2">Belongs to the EamA transporter family.</text>
</comment>
<sequence length="320" mass="32783">MGSIGSSGGYAGTGWRAWPPRGAALVRAAGDSIPPAGFVLIGILSVQAGAGVAKNLFAVLPPSAVVWLRLLTSAAVLLVLARPALRGRSRADWLVVVAFGLALATMNFAIYESFARIPLGIAVTIEFLGPLTVAIVGSRRALDLVWVTLAGMGVLLLGRGGSALDLIGIGFALLAATAWACYILLSAATGRRFTGTSGLAIASVVGVLFIGPAAVAQGGAALLDPRLLLVGLFVGVLSSVLPYSLEMRALRRMPPRVFGILMSLQPAAAALVGMVLLAEFLSVVQWIAVACVITASAGATRTQRRSNEERTGEADSGGRG</sequence>
<reference evidence="10 11" key="1">
    <citation type="submission" date="2020-08" db="EMBL/GenBank/DDBJ databases">
        <title>Sequencing the genomes of 1000 actinobacteria strains.</title>
        <authorList>
            <person name="Klenk H.-P."/>
        </authorList>
    </citation>
    <scope>NUCLEOTIDE SEQUENCE [LARGE SCALE GENOMIC DNA]</scope>
    <source>
        <strain evidence="10 11">DSM 102030</strain>
    </source>
</reference>
<feature type="compositionally biased region" description="Basic and acidic residues" evidence="7">
    <location>
        <begin position="305"/>
        <end position="320"/>
    </location>
</feature>
<comment type="subcellular location">
    <subcellularLocation>
        <location evidence="1">Cell membrane</location>
        <topology evidence="1">Multi-pass membrane protein</topology>
    </subcellularLocation>
</comment>
<dbReference type="Pfam" id="PF00892">
    <property type="entry name" value="EamA"/>
    <property type="match status" value="1"/>
</dbReference>
<keyword evidence="11" id="KW-1185">Reference proteome</keyword>
<evidence type="ECO:0000256" key="6">
    <source>
        <dbReference type="ARBA" id="ARBA00023136"/>
    </source>
</evidence>
<evidence type="ECO:0000256" key="4">
    <source>
        <dbReference type="ARBA" id="ARBA00022692"/>
    </source>
</evidence>
<feature type="transmembrane region" description="Helical" evidence="8">
    <location>
        <begin position="93"/>
        <end position="111"/>
    </location>
</feature>
<feature type="transmembrane region" description="Helical" evidence="8">
    <location>
        <begin position="283"/>
        <end position="300"/>
    </location>
</feature>
<dbReference type="InterPro" id="IPR051258">
    <property type="entry name" value="Diverse_Substrate_Transporter"/>
</dbReference>
<evidence type="ECO:0000256" key="5">
    <source>
        <dbReference type="ARBA" id="ARBA00022989"/>
    </source>
</evidence>
<evidence type="ECO:0000256" key="1">
    <source>
        <dbReference type="ARBA" id="ARBA00004651"/>
    </source>
</evidence>
<feature type="transmembrane region" description="Helical" evidence="8">
    <location>
        <begin position="227"/>
        <end position="245"/>
    </location>
</feature>